<accession>A0A7K1LI16</accession>
<feature type="domain" description="DUF2726" evidence="1">
    <location>
        <begin position="9"/>
        <end position="84"/>
    </location>
</feature>
<dbReference type="Pfam" id="PF10881">
    <property type="entry name" value="DUF2726"/>
    <property type="match status" value="1"/>
</dbReference>
<evidence type="ECO:0000313" key="3">
    <source>
        <dbReference type="Proteomes" id="UP000462152"/>
    </source>
</evidence>
<comment type="caution">
    <text evidence="2">The sequence shown here is derived from an EMBL/GenBank/DDBJ whole genome shotgun (WGS) entry which is preliminary data.</text>
</comment>
<dbReference type="EMBL" id="WOGT01000002">
    <property type="protein sequence ID" value="MUN54808.1"/>
    <property type="molecule type" value="Genomic_DNA"/>
</dbReference>
<dbReference type="Proteomes" id="UP000462152">
    <property type="component" value="Unassembled WGS sequence"/>
</dbReference>
<dbReference type="Gene3D" id="3.40.960.10">
    <property type="entry name" value="VSR Endonuclease"/>
    <property type="match status" value="1"/>
</dbReference>
<keyword evidence="3" id="KW-1185">Reference proteome</keyword>
<dbReference type="AlphaFoldDB" id="A0A7K1LI16"/>
<evidence type="ECO:0000313" key="2">
    <source>
        <dbReference type="EMBL" id="MUN54808.1"/>
    </source>
</evidence>
<dbReference type="InterPro" id="IPR024402">
    <property type="entry name" value="DUF2726"/>
</dbReference>
<evidence type="ECO:0000259" key="1">
    <source>
        <dbReference type="Pfam" id="PF10881"/>
    </source>
</evidence>
<sequence>MALNYQEEAFIHRASSVDFVVINVVTKKPVLVVEVDGFAWHENNPVQVARGKLKDSILNRCGLRPLRLATNESGEEEKLRNELSAATAQM</sequence>
<name>A0A7K1LI16_9MICC</name>
<reference evidence="2 3" key="1">
    <citation type="submission" date="2019-12" db="EMBL/GenBank/DDBJ databases">
        <authorList>
            <person name="Li J."/>
            <person name="Shi Y."/>
            <person name="Xu G."/>
            <person name="Xiao D."/>
            <person name="Ran X."/>
        </authorList>
    </citation>
    <scope>NUCLEOTIDE SEQUENCE [LARGE SCALE GENOMIC DNA]</scope>
    <source>
        <strain evidence="2 3">JCM 15915</strain>
    </source>
</reference>
<protein>
    <submittedName>
        <fullName evidence="2">DUF2726 domain-containing protein</fullName>
    </submittedName>
</protein>
<gene>
    <name evidence="2" type="ORF">GMA10_06220</name>
</gene>
<proteinExistence type="predicted"/>
<organism evidence="2 3">
    <name type="scientific">Rothia koreensis</name>
    <dbReference type="NCBI Taxonomy" id="592378"/>
    <lineage>
        <taxon>Bacteria</taxon>
        <taxon>Bacillati</taxon>
        <taxon>Actinomycetota</taxon>
        <taxon>Actinomycetes</taxon>
        <taxon>Micrococcales</taxon>
        <taxon>Micrococcaceae</taxon>
        <taxon>Rothia</taxon>
    </lineage>
</organism>